<name>A0A1W9HXI1_9HYPH</name>
<dbReference type="Proteomes" id="UP000192872">
    <property type="component" value="Unassembled WGS sequence"/>
</dbReference>
<dbReference type="InterPro" id="IPR041916">
    <property type="entry name" value="Anti_sigma_zinc_sf"/>
</dbReference>
<dbReference type="NCBIfam" id="TIGR02451">
    <property type="entry name" value="anti_sig_ChrR"/>
    <property type="match status" value="1"/>
</dbReference>
<dbReference type="SUPFAM" id="SSF51182">
    <property type="entry name" value="RmlC-like cupins"/>
    <property type="match status" value="1"/>
</dbReference>
<evidence type="ECO:0000313" key="3">
    <source>
        <dbReference type="Proteomes" id="UP000192872"/>
    </source>
</evidence>
<accession>A0A1W9HXI1</accession>
<dbReference type="InterPro" id="IPR012807">
    <property type="entry name" value="Anti-sigma_ChrR"/>
</dbReference>
<protein>
    <recommendedName>
        <fullName evidence="1">ChrR-like cupin domain-containing protein</fullName>
    </recommendedName>
</protein>
<dbReference type="Gene3D" id="2.60.120.10">
    <property type="entry name" value="Jelly Rolls"/>
    <property type="match status" value="1"/>
</dbReference>
<dbReference type="CDD" id="cd20301">
    <property type="entry name" value="cupin_ChrR"/>
    <property type="match status" value="1"/>
</dbReference>
<dbReference type="AlphaFoldDB" id="A0A1W9HXI1"/>
<dbReference type="InterPro" id="IPR014710">
    <property type="entry name" value="RmlC-like_jellyroll"/>
</dbReference>
<dbReference type="Gene3D" id="1.10.10.1320">
    <property type="entry name" value="Anti-sigma factor, zinc-finger domain"/>
    <property type="match status" value="1"/>
</dbReference>
<dbReference type="InterPro" id="IPR011051">
    <property type="entry name" value="RmlC_Cupin_sf"/>
</dbReference>
<dbReference type="Pfam" id="PF12973">
    <property type="entry name" value="Cupin_7"/>
    <property type="match status" value="1"/>
</dbReference>
<sequence length="220" mass="23267">MDTQKGAPTPGVDDMLAAYVAGSLSHPLNVLMASHLELSSRHHALVATLEAACGDHLADLPPQPLANPQRMLAEITATTPVTMLPSVMAPSGGNDGLPPTLSAFLGKPLGDLAWRRVMPGLKDVRLGNNDGGEVSLLLVSAGRRMPAHTHAGREVTLIIKGSFIDDQGTFARGDISIADSHVDHRPRAGADEDCLCFVVTDAPLRLTGTFGRLVQRLLKH</sequence>
<dbReference type="InterPro" id="IPR025979">
    <property type="entry name" value="ChrR-like_cupin_dom"/>
</dbReference>
<evidence type="ECO:0000313" key="2">
    <source>
        <dbReference type="EMBL" id="OQW51981.1"/>
    </source>
</evidence>
<evidence type="ECO:0000259" key="1">
    <source>
        <dbReference type="Pfam" id="PF12973"/>
    </source>
</evidence>
<dbReference type="STRING" id="1827387.A4S15_09060"/>
<organism evidence="2 3">
    <name type="scientific">Candidatus Raskinella chloraquaticus</name>
    <dbReference type="NCBI Taxonomy" id="1951219"/>
    <lineage>
        <taxon>Bacteria</taxon>
        <taxon>Pseudomonadati</taxon>
        <taxon>Pseudomonadota</taxon>
        <taxon>Alphaproteobacteria</taxon>
        <taxon>Hyphomicrobiales</taxon>
        <taxon>Phreatobacteraceae</taxon>
        <taxon>Candidatus Raskinella</taxon>
    </lineage>
</organism>
<proteinExistence type="predicted"/>
<feature type="domain" description="ChrR-like cupin" evidence="1">
    <location>
        <begin position="111"/>
        <end position="200"/>
    </location>
</feature>
<dbReference type="EMBL" id="LWDL01000016">
    <property type="protein sequence ID" value="OQW51981.1"/>
    <property type="molecule type" value="Genomic_DNA"/>
</dbReference>
<gene>
    <name evidence="2" type="ORF">A4S15_09060</name>
</gene>
<comment type="caution">
    <text evidence="2">The sequence shown here is derived from an EMBL/GenBank/DDBJ whole genome shotgun (WGS) entry which is preliminary data.</text>
</comment>
<reference evidence="2 3" key="1">
    <citation type="journal article" date="2017" name="Water Res.">
        <title>Comammox in drinking water systems.</title>
        <authorList>
            <person name="Wang Y."/>
            <person name="Ma L."/>
            <person name="Mao Y."/>
            <person name="Jiang X."/>
            <person name="Xia Y."/>
            <person name="Yu K."/>
            <person name="Li B."/>
            <person name="Zhang T."/>
        </authorList>
    </citation>
    <scope>NUCLEOTIDE SEQUENCE [LARGE SCALE GENOMIC DNA]</scope>
    <source>
        <strain evidence="2">SG_bin8</strain>
    </source>
</reference>